<protein>
    <submittedName>
        <fullName evidence="1">Phosphoglycerate mutase</fullName>
        <ecNumber evidence="1">5.4.2.12</ecNumber>
    </submittedName>
</protein>
<name>A0ABT9WXN4_9BACI</name>
<dbReference type="PIRSF" id="PIRSF000709">
    <property type="entry name" value="6PFK_2-Ptase"/>
    <property type="match status" value="1"/>
</dbReference>
<comment type="caution">
    <text evidence="1">The sequence shown here is derived from an EMBL/GenBank/DDBJ whole genome shotgun (WGS) entry which is preliminary data.</text>
</comment>
<reference evidence="1 2" key="1">
    <citation type="submission" date="2023-07" db="EMBL/GenBank/DDBJ databases">
        <title>Genomic Encyclopedia of Type Strains, Phase IV (KMG-IV): sequencing the most valuable type-strain genomes for metagenomic binning, comparative biology and taxonomic classification.</title>
        <authorList>
            <person name="Goeker M."/>
        </authorList>
    </citation>
    <scope>NUCLEOTIDE SEQUENCE [LARGE SCALE GENOMIC DNA]</scope>
    <source>
        <strain evidence="1 2">DSM 23837</strain>
    </source>
</reference>
<organism evidence="1 2">
    <name type="scientific">Bacillus chungangensis</name>
    <dbReference type="NCBI Taxonomy" id="587633"/>
    <lineage>
        <taxon>Bacteria</taxon>
        <taxon>Bacillati</taxon>
        <taxon>Bacillota</taxon>
        <taxon>Bacilli</taxon>
        <taxon>Bacillales</taxon>
        <taxon>Bacillaceae</taxon>
        <taxon>Bacillus</taxon>
    </lineage>
</organism>
<dbReference type="RefSeq" id="WP_307232573.1">
    <property type="nucleotide sequence ID" value="NZ_JAUSTT010000032.1"/>
</dbReference>
<dbReference type="EMBL" id="JAUSTT010000032">
    <property type="protein sequence ID" value="MDQ0178057.1"/>
    <property type="molecule type" value="Genomic_DNA"/>
</dbReference>
<dbReference type="PANTHER" id="PTHR48100:SF1">
    <property type="entry name" value="HISTIDINE PHOSPHATASE FAMILY PROTEIN-RELATED"/>
    <property type="match status" value="1"/>
</dbReference>
<proteinExistence type="predicted"/>
<dbReference type="SUPFAM" id="SSF53254">
    <property type="entry name" value="Phosphoglycerate mutase-like"/>
    <property type="match status" value="1"/>
</dbReference>
<dbReference type="EC" id="5.4.2.12" evidence="1"/>
<dbReference type="Pfam" id="PF00300">
    <property type="entry name" value="His_Phos_1"/>
    <property type="match status" value="1"/>
</dbReference>
<dbReference type="SMART" id="SM00855">
    <property type="entry name" value="PGAM"/>
    <property type="match status" value="1"/>
</dbReference>
<keyword evidence="1" id="KW-0413">Isomerase</keyword>
<dbReference type="InterPro" id="IPR029033">
    <property type="entry name" value="His_PPase_superfam"/>
</dbReference>
<dbReference type="GO" id="GO:0004619">
    <property type="term" value="F:phosphoglycerate mutase activity"/>
    <property type="evidence" value="ECO:0007669"/>
    <property type="project" value="UniProtKB-EC"/>
</dbReference>
<gene>
    <name evidence="1" type="ORF">J2S08_003951</name>
</gene>
<dbReference type="InterPro" id="IPR050275">
    <property type="entry name" value="PGM_Phosphatase"/>
</dbReference>
<evidence type="ECO:0000313" key="2">
    <source>
        <dbReference type="Proteomes" id="UP001223586"/>
    </source>
</evidence>
<evidence type="ECO:0000313" key="1">
    <source>
        <dbReference type="EMBL" id="MDQ0178057.1"/>
    </source>
</evidence>
<accession>A0ABT9WXN4</accession>
<sequence>MIKIGIIRHGSTSWNKEGRAQGSSDIPLDEDGLTAAYRLAERLSHENWNVIYSSPLLRAKQTAEAIEEKIGTGNIIYDARLCEVAGGKIEGTTEKERIQKWGKDWRTLDLGIEEVEHVIARGLSFIDEIIKKHHHESILIVSHGAFLKLLLTKILREANMETNLKNTSLTTIVYENNNWSCERYNCTSHLN</sequence>
<dbReference type="Proteomes" id="UP001223586">
    <property type="component" value="Unassembled WGS sequence"/>
</dbReference>
<keyword evidence="2" id="KW-1185">Reference proteome</keyword>
<dbReference type="InterPro" id="IPR013078">
    <property type="entry name" value="His_Pase_superF_clade-1"/>
</dbReference>
<dbReference type="Gene3D" id="3.40.50.1240">
    <property type="entry name" value="Phosphoglycerate mutase-like"/>
    <property type="match status" value="1"/>
</dbReference>
<dbReference type="CDD" id="cd07067">
    <property type="entry name" value="HP_PGM_like"/>
    <property type="match status" value="1"/>
</dbReference>
<dbReference type="PANTHER" id="PTHR48100">
    <property type="entry name" value="BROAD-SPECIFICITY PHOSPHATASE YOR283W-RELATED"/>
    <property type="match status" value="1"/>
</dbReference>